<dbReference type="EMBL" id="JAUSVS010000007">
    <property type="protein sequence ID" value="MDQ0465469.1"/>
    <property type="molecule type" value="Genomic_DNA"/>
</dbReference>
<comment type="caution">
    <text evidence="3">The sequence shown here is derived from an EMBL/GenBank/DDBJ whole genome shotgun (WGS) entry which is preliminary data.</text>
</comment>
<keyword evidence="3" id="KW-0808">Transferase</keyword>
<dbReference type="CDD" id="cd04182">
    <property type="entry name" value="GT_2_like_f"/>
    <property type="match status" value="1"/>
</dbReference>
<dbReference type="Proteomes" id="UP001228905">
    <property type="component" value="Unassembled WGS sequence"/>
</dbReference>
<feature type="domain" description="MobA-like NTP transferase" evidence="2">
    <location>
        <begin position="8"/>
        <end position="165"/>
    </location>
</feature>
<dbReference type="PANTHER" id="PTHR43777">
    <property type="entry name" value="MOLYBDENUM COFACTOR CYTIDYLYLTRANSFERASE"/>
    <property type="match status" value="1"/>
</dbReference>
<keyword evidence="1" id="KW-0460">Magnesium</keyword>
<dbReference type="InterPro" id="IPR029044">
    <property type="entry name" value="Nucleotide-diphossugar_trans"/>
</dbReference>
<gene>
    <name evidence="3" type="ORF">QO010_003258</name>
</gene>
<sequence length="184" mass="18534">MATGPLEAIVLAAGLGARFGGGKLTSPYQGGQLLDGAIQAALMAPVRSVRVVTGHDAEAVAATARRLGAVEIVHAERHAEGMAESLKAGIASLPGDTAGVFVFLGDMPAVPADMAAKLAAALGAADAAAPVCDDRRGHPVLLSARLFPALMTLTGDQGAGRLLKDNIALVPTEDHGVLFDVDTP</sequence>
<evidence type="ECO:0000259" key="2">
    <source>
        <dbReference type="Pfam" id="PF12804"/>
    </source>
</evidence>
<evidence type="ECO:0000256" key="1">
    <source>
        <dbReference type="ARBA" id="ARBA00022842"/>
    </source>
</evidence>
<reference evidence="3 4" key="1">
    <citation type="submission" date="2023-07" db="EMBL/GenBank/DDBJ databases">
        <title>Genomic Encyclopedia of Type Strains, Phase IV (KMG-IV): sequencing the most valuable type-strain genomes for metagenomic binning, comparative biology and taxonomic classification.</title>
        <authorList>
            <person name="Goeker M."/>
        </authorList>
    </citation>
    <scope>NUCLEOTIDE SEQUENCE [LARGE SCALE GENOMIC DNA]</scope>
    <source>
        <strain evidence="3 4">DSM 18695</strain>
    </source>
</reference>
<evidence type="ECO:0000313" key="3">
    <source>
        <dbReference type="EMBL" id="MDQ0465469.1"/>
    </source>
</evidence>
<dbReference type="RefSeq" id="WP_307350823.1">
    <property type="nucleotide sequence ID" value="NZ_JAUSVS010000007.1"/>
</dbReference>
<proteinExistence type="predicted"/>
<dbReference type="EC" id="2.7.7.76" evidence="3"/>
<dbReference type="InterPro" id="IPR025877">
    <property type="entry name" value="MobA-like_NTP_Trfase"/>
</dbReference>
<protein>
    <submittedName>
        <fullName evidence="3">Molybdenum cofactor cytidylyltransferase</fullName>
        <ecNumber evidence="3">2.7.7.76</ecNumber>
    </submittedName>
</protein>
<name>A0ABU0ITZ7_9CAUL</name>
<organism evidence="3 4">
    <name type="scientific">Caulobacter ginsengisoli</name>
    <dbReference type="NCBI Taxonomy" id="400775"/>
    <lineage>
        <taxon>Bacteria</taxon>
        <taxon>Pseudomonadati</taxon>
        <taxon>Pseudomonadota</taxon>
        <taxon>Alphaproteobacteria</taxon>
        <taxon>Caulobacterales</taxon>
        <taxon>Caulobacteraceae</taxon>
        <taxon>Caulobacter</taxon>
    </lineage>
</organism>
<dbReference type="Pfam" id="PF12804">
    <property type="entry name" value="NTP_transf_3"/>
    <property type="match status" value="1"/>
</dbReference>
<dbReference type="PANTHER" id="PTHR43777:SF1">
    <property type="entry name" value="MOLYBDENUM COFACTOR CYTIDYLYLTRANSFERASE"/>
    <property type="match status" value="1"/>
</dbReference>
<keyword evidence="3" id="KW-0548">Nucleotidyltransferase</keyword>
<dbReference type="SUPFAM" id="SSF53448">
    <property type="entry name" value="Nucleotide-diphospho-sugar transferases"/>
    <property type="match status" value="1"/>
</dbReference>
<dbReference type="Gene3D" id="3.90.550.10">
    <property type="entry name" value="Spore Coat Polysaccharide Biosynthesis Protein SpsA, Chain A"/>
    <property type="match status" value="1"/>
</dbReference>
<accession>A0ABU0ITZ7</accession>
<dbReference type="GO" id="GO:0061602">
    <property type="term" value="F:molybdenum cofactor cytidylyltransferase activity"/>
    <property type="evidence" value="ECO:0007669"/>
    <property type="project" value="UniProtKB-EC"/>
</dbReference>
<keyword evidence="4" id="KW-1185">Reference proteome</keyword>
<evidence type="ECO:0000313" key="4">
    <source>
        <dbReference type="Proteomes" id="UP001228905"/>
    </source>
</evidence>